<reference evidence="5" key="1">
    <citation type="submission" date="2013-12" db="EMBL/GenBank/DDBJ databases">
        <authorList>
            <person name="Genoscope - CEA"/>
        </authorList>
    </citation>
    <scope>NUCLEOTIDE SEQUENCE</scope>
    <source>
        <strain evidence="5">CBS 1993</strain>
    </source>
</reference>
<evidence type="ECO:0000259" key="2">
    <source>
        <dbReference type="SMART" id="SM01214"/>
    </source>
</evidence>
<name>W6MND4_9ASCO</name>
<sequence length="2605" mass="295541">MQFFLELSRLLPAAVLLACFYLTVLFTLNRVSSRVRISWWSLLSLGGICVSQDRLEVSVGRAGLAVNFRALLRKVSARDKFISINVSNVYVKLPSLGDSNTTNSKKSHKQKKNSSIDSTGALATILKRCFQFRRFLFPFQVSIKDITVELAPGIKIELIELLTTLDLTDDQQPTVSVSFKDLAVGTDSSSASVKIFTELLISGRAKYTSEAPTIKDTHMDVFLSGVDIKLEELTPLLGTLRSNANGGNGQNGESTSEKAVLDFTKIRSALNRFMDSFSECVLRIHECSISLSSTVFSVQSVYVVGRGMGAGNPVSTKLSDSSLAVFGSRGKCELLTSITSLKISGAQTKNMTYVPFFSMLNYVDVLHIVDFFENESAKTEDAFIRTIVTFNNPTFAWNLTEMHENAPDIKSQTDSPVPSRTSKIPKKLFLLLQKCKLRVYFLNADFRINMSSRLTLSFTSTEVSLDLGEYQQSEPTFSEECSADTPEIELSLKTRHISIAYYLDDKSRASFFSIKNASSTAVVTIPKDTNDDHMLEVHNLNSEVNDIVCLLDDVDLFFAFAEVSRAVSESKLKRPASPTASPTTKKPKLVSVVQSRLSFKRSKFLASFKNPRKFYNNVDYTELNSYARGFELTFEELDIVLRKDKLIDVNLNSFIGVLITDISKRAVSRTPFVKCSKTVGHICPRLTELNVILPVVELNIDIETVWTLLFVKAIISAVLPEASPDHKLISKAPKRHENGEAKLRPKMSWSVDLGVLIAHWKLPYEEELLIELDTLKVAPSSIAEPHGFNSSLSVMRLYVPSTFVKKGWSALLELTHVDVFVFSDHGDPDQEFAAIKATMINISVPLEYMLYKSLDNVVSFFKSSRQISVNFEDLMSPDASENYRMKKIMPHPVKPLKMPKVRIEADAFNFLFSDDPFEVKLNRIYQLGLIEQLSRMRKQAKFEETEKAILKEVERRRLERINGTGAKKTASSPLGNNHQKVRSLKSTVLGIKIDPNVNMPLVQNEHDQEYREMEEARKTIEKARRKLYANISRSWITRFEASEEEKAQALHHLSEQYQGKKVPASAELLERFKIFERDEGFPLFVARFTNLELVLDVPQSFELDNYAKFLHDRGDGMPTDMEYSILIPMNLSIRCKTVHVRVKDYPLPMLSFVSGKENPILINGDIVIAEQMAIVEELRWVFVSLVSQYKDPEKKECLYAMNVPRTLTAVKVYMDMHIKVDSDIASSISWSESYQPGLGYAMSAFDVLSKPPLDISPKIGFWDKFRLNMHGRFNFDFTGDLNLFIKSTACPYDLIGTAAGFVFSWQDGVNLKINYSASPEEFLVVQSNKFEIGVPNFSNLQREYWLLANTQGKGINFTLHKKVMKLNAAPVVWKMGFLFERDTQLDGYVIPGTTPRTSQLVPHYEVRLRNPSTFNSDIERKSWDSYRGFKSRYIHMSISVESSGDNAYSSLHLSPMLFRHFFAWWESFSLISLPIKEGKIFRHPDLDYRKKPKFGKSMFTIKYKLNLAPLFLSHIYRHASSDDFKSDNKVAFTGLKCAIKRFTMDLHQRKQEFRLVKDELGLCMTDWHLKMNQGELDLEEADLRLLTAVFNERAVQGYLAKAFGIDSSSSHSQTNDSYTSKSDFSKNKNVWWDLDDFIEIEQPDLKSDNPKWEIIPFASSPRVSYFRQAPTPDTKYPFGEEWSHECLIGKNHPERTQETLARQRQVEIEKEIGVVESSLDSLHLSGIKDAGTTNRIRDLNRQLESLKHSLHVIRSILDDLAEGMLPEADEFSLDTEQSELGRELSTTRSGSIYSTDSKALRLSKTQSAKESFISMRRTSVGHSSPFWNRFIVHNMLLSWNSELSEKLLRYIYNVSERKSLCFYLTRKAVTLAEELMKEASSSDRTNCGSKSNLDYEFRSPKESVDEFDDVIEDYPHENAKVFDTYLVKLISPQIRLISKKDADKCLLLASRDVTLKVVKVYCGDSELDGSAGGESDLAYLIQTRYGLLMNDALVYVLDKQKMIHREYGFFHFDEEKNWPPSLPIEMCYDGSALTVALCIEKQSFGFIYYKPNPLFLSHDVSNASTMKYFQAFFPKLAIIMDMEQYQVIYNIANDLLAFSDPEIKKNTNRLEKLLSATETNDFTGMSEKVETLQKEVRILNRIKLVMKMLDSGDSKIHSDDLLIIDIELEKLLLELSVTMQILQKAQSLLDVEHMELSKTVITFDQIILHLLDEEHKPFVDIAIAQTFFAKLAAPDASSTNQISIRLIQVFDLHGGCKYPQILSPRDAQSVQGEKLPPMLFLEWRNLQPVGGIGVIDKSLIRLQPIILEIDHSTAKKLAKFFELGDAAKTKADSDSDVASLFSDSDAESFDSKLSPVLSSSSSSITSSQTHGSNPVSKLKRNFLSLRRKNSDHASIASSTVDDSVSFSEERKSPTSDSGVIEMVERSSKYKLWNLIDMGEATICISFKGTGPLSIINVERLVLKIAPMKYTNKMWSKEELFMHMRKEILRSVLRHTGKFIGNKLVKHTPTRTAVALPQVKDYNSYTKFDDLGAKPTKEDTRIIQHGHDHIYSHHHRPAHTKFDPALLEPVSAAARHKPHHSQRTEPVDINTVFEAVDDVEDVDNEN</sequence>
<gene>
    <name evidence="5" type="ORF">KUCA_T00004155001</name>
</gene>
<feature type="domain" description="FMP27 WPPW motif-containing RBG unit" evidence="4">
    <location>
        <begin position="1534"/>
        <end position="2027"/>
    </location>
</feature>
<dbReference type="OrthoDB" id="1562405at2759"/>
<dbReference type="SMART" id="SM01215">
    <property type="entry name" value="Fmp27_SW"/>
    <property type="match status" value="1"/>
</dbReference>
<protein>
    <submittedName>
        <fullName evidence="5">Uncharacterized protein</fullName>
    </submittedName>
</protein>
<dbReference type="InterPro" id="IPR019449">
    <property type="entry name" value="FMP27_WPPW_RBG"/>
</dbReference>
<feature type="domain" description="FMP27 SW motif-containing RBG unit" evidence="3">
    <location>
        <begin position="1022"/>
        <end position="1126"/>
    </location>
</feature>
<feature type="coiled-coil region" evidence="1">
    <location>
        <begin position="1003"/>
        <end position="1030"/>
    </location>
</feature>
<dbReference type="InterPro" id="IPR045167">
    <property type="entry name" value="Hobbit"/>
</dbReference>
<evidence type="ECO:0000313" key="6">
    <source>
        <dbReference type="Proteomes" id="UP000019384"/>
    </source>
</evidence>
<dbReference type="RefSeq" id="XP_022460164.1">
    <property type="nucleotide sequence ID" value="XM_022600860.1"/>
</dbReference>
<feature type="domain" description="FMP27/BLTP2/Hobbit GFWDK motif-containing RBG unit" evidence="2">
    <location>
        <begin position="1144"/>
        <end position="1294"/>
    </location>
</feature>
<evidence type="ECO:0000256" key="1">
    <source>
        <dbReference type="SAM" id="Coils"/>
    </source>
</evidence>
<evidence type="ECO:0000259" key="3">
    <source>
        <dbReference type="SMART" id="SM01215"/>
    </source>
</evidence>
<dbReference type="InterPro" id="IPR019441">
    <property type="entry name" value="FMP27/BLTP2/Hobbit_GFWDK_RBG"/>
</dbReference>
<dbReference type="EMBL" id="HG793129">
    <property type="protein sequence ID" value="CDK28174.1"/>
    <property type="molecule type" value="Genomic_DNA"/>
</dbReference>
<dbReference type="HOGENOM" id="CLU_227869_0_0_1"/>
<proteinExistence type="predicted"/>
<dbReference type="STRING" id="1382522.W6MND4"/>
<dbReference type="SMART" id="SM01216">
    <property type="entry name" value="Fmp27_WPPW"/>
    <property type="match status" value="1"/>
</dbReference>
<evidence type="ECO:0000259" key="4">
    <source>
        <dbReference type="SMART" id="SM01216"/>
    </source>
</evidence>
<dbReference type="PANTHER" id="PTHR15678">
    <property type="entry name" value="ANTIGEN MLAA-22-RELATED"/>
    <property type="match status" value="1"/>
</dbReference>
<dbReference type="InterPro" id="IPR019415">
    <property type="entry name" value="FMP27_SW_RBG"/>
</dbReference>
<dbReference type="Pfam" id="PF10344">
    <property type="entry name" value="Hobbit"/>
    <property type="match status" value="1"/>
</dbReference>
<keyword evidence="6" id="KW-1185">Reference proteome</keyword>
<dbReference type="Proteomes" id="UP000019384">
    <property type="component" value="Unassembled WGS sequence"/>
</dbReference>
<accession>W6MND4</accession>
<keyword evidence="1" id="KW-0175">Coiled coil</keyword>
<evidence type="ECO:0000313" key="5">
    <source>
        <dbReference type="EMBL" id="CDK28174.1"/>
    </source>
</evidence>
<reference evidence="5" key="2">
    <citation type="submission" date="2014-02" db="EMBL/GenBank/DDBJ databases">
        <title>Complete DNA sequence of /Kuraishia capsulata/ illustrates novel genomic features among budding yeasts (/Saccharomycotina/).</title>
        <authorList>
            <person name="Morales L."/>
            <person name="Noel B."/>
            <person name="Porcel B."/>
            <person name="Marcet-Houben M."/>
            <person name="Hullo M-F."/>
            <person name="Sacerdot C."/>
            <person name="Tekaia F."/>
            <person name="Leh-Louis V."/>
            <person name="Despons L."/>
            <person name="Khanna V."/>
            <person name="Aury J-M."/>
            <person name="Barbe V."/>
            <person name="Couloux A."/>
            <person name="Labadie K."/>
            <person name="Pelletier E."/>
            <person name="Souciet J-L."/>
            <person name="Boekhout T."/>
            <person name="Gabaldon T."/>
            <person name="Wincker P."/>
            <person name="Dujon B."/>
        </authorList>
    </citation>
    <scope>NUCLEOTIDE SEQUENCE</scope>
    <source>
        <strain evidence="5">CBS 1993</strain>
    </source>
</reference>
<organism evidence="5 6">
    <name type="scientific">Kuraishia capsulata CBS 1993</name>
    <dbReference type="NCBI Taxonomy" id="1382522"/>
    <lineage>
        <taxon>Eukaryota</taxon>
        <taxon>Fungi</taxon>
        <taxon>Dikarya</taxon>
        <taxon>Ascomycota</taxon>
        <taxon>Saccharomycotina</taxon>
        <taxon>Pichiomycetes</taxon>
        <taxon>Pichiales</taxon>
        <taxon>Pichiaceae</taxon>
        <taxon>Kuraishia</taxon>
    </lineage>
</organism>
<dbReference type="PANTHER" id="PTHR15678:SF6">
    <property type="entry name" value="BRIDGE-LIKE LIPID TRANSFER PROTEIN FAMILY MEMBER 2"/>
    <property type="match status" value="1"/>
</dbReference>
<dbReference type="GeneID" id="34521552"/>
<dbReference type="SMART" id="SM01214">
    <property type="entry name" value="Fmp27_GFWDK"/>
    <property type="match status" value="1"/>
</dbReference>